<keyword evidence="9" id="KW-1185">Reference proteome</keyword>
<dbReference type="Proteomes" id="UP000540568">
    <property type="component" value="Unassembled WGS sequence"/>
</dbReference>
<dbReference type="InterPro" id="IPR039425">
    <property type="entry name" value="RNA_pol_sigma-70-like"/>
</dbReference>
<dbReference type="SUPFAM" id="SSF88946">
    <property type="entry name" value="Sigma2 domain of RNA polymerase sigma factors"/>
    <property type="match status" value="1"/>
</dbReference>
<evidence type="ECO:0000259" key="6">
    <source>
        <dbReference type="Pfam" id="PF04542"/>
    </source>
</evidence>
<comment type="similarity">
    <text evidence="1">Belongs to the sigma-70 factor family. ECF subfamily.</text>
</comment>
<keyword evidence="4" id="KW-0238">DNA-binding</keyword>
<dbReference type="Gene3D" id="1.10.1740.10">
    <property type="match status" value="1"/>
</dbReference>
<dbReference type="InterPro" id="IPR013324">
    <property type="entry name" value="RNA_pol_sigma_r3/r4-like"/>
</dbReference>
<proteinExistence type="inferred from homology"/>
<dbReference type="InterPro" id="IPR014325">
    <property type="entry name" value="RNA_pol_sigma-E_actinobac"/>
</dbReference>
<feature type="domain" description="RNA polymerase sigma-70 region 2" evidence="6">
    <location>
        <begin position="26"/>
        <end position="90"/>
    </location>
</feature>
<keyword evidence="3" id="KW-0731">Sigma factor</keyword>
<evidence type="ECO:0000256" key="3">
    <source>
        <dbReference type="ARBA" id="ARBA00023082"/>
    </source>
</evidence>
<evidence type="ECO:0000256" key="4">
    <source>
        <dbReference type="ARBA" id="ARBA00023125"/>
    </source>
</evidence>
<evidence type="ECO:0000256" key="5">
    <source>
        <dbReference type="ARBA" id="ARBA00023163"/>
    </source>
</evidence>
<gene>
    <name evidence="8" type="ORF">FHX71_002340</name>
</gene>
<dbReference type="EMBL" id="JACGWV010000001">
    <property type="protein sequence ID" value="MBA8808398.1"/>
    <property type="molecule type" value="Genomic_DNA"/>
</dbReference>
<dbReference type="GO" id="GO:0006352">
    <property type="term" value="P:DNA-templated transcription initiation"/>
    <property type="evidence" value="ECO:0007669"/>
    <property type="project" value="InterPro"/>
</dbReference>
<evidence type="ECO:0000256" key="2">
    <source>
        <dbReference type="ARBA" id="ARBA00023015"/>
    </source>
</evidence>
<dbReference type="NCBIfam" id="TIGR02937">
    <property type="entry name" value="sigma70-ECF"/>
    <property type="match status" value="1"/>
</dbReference>
<feature type="domain" description="RNA polymerase sigma factor 70 region 4 type 2" evidence="7">
    <location>
        <begin position="116"/>
        <end position="168"/>
    </location>
</feature>
<organism evidence="8 9">
    <name type="scientific">Promicromonospora sukumoe</name>
    <dbReference type="NCBI Taxonomy" id="88382"/>
    <lineage>
        <taxon>Bacteria</taxon>
        <taxon>Bacillati</taxon>
        <taxon>Actinomycetota</taxon>
        <taxon>Actinomycetes</taxon>
        <taxon>Micrococcales</taxon>
        <taxon>Promicromonosporaceae</taxon>
        <taxon>Promicromonospora</taxon>
    </lineage>
</organism>
<keyword evidence="5" id="KW-0804">Transcription</keyword>
<dbReference type="SUPFAM" id="SSF82171">
    <property type="entry name" value="DPP6 N-terminal domain-like"/>
    <property type="match status" value="1"/>
</dbReference>
<protein>
    <submittedName>
        <fullName evidence="8">RNA polymerase sigma-70 factor (Sigma-E family)</fullName>
    </submittedName>
</protein>
<dbReference type="InterPro" id="IPR014284">
    <property type="entry name" value="RNA_pol_sigma-70_dom"/>
</dbReference>
<dbReference type="InterPro" id="IPR013249">
    <property type="entry name" value="RNA_pol_sigma70_r4_t2"/>
</dbReference>
<name>A0A7W3J8U0_9MICO</name>
<dbReference type="GO" id="GO:0003677">
    <property type="term" value="F:DNA binding"/>
    <property type="evidence" value="ECO:0007669"/>
    <property type="project" value="UniProtKB-KW"/>
</dbReference>
<dbReference type="SUPFAM" id="SSF88659">
    <property type="entry name" value="Sigma3 and sigma4 domains of RNA polymerase sigma factors"/>
    <property type="match status" value="1"/>
</dbReference>
<dbReference type="RefSeq" id="WP_182616381.1">
    <property type="nucleotide sequence ID" value="NZ_BAAATF010000003.1"/>
</dbReference>
<dbReference type="InterPro" id="IPR036388">
    <property type="entry name" value="WH-like_DNA-bd_sf"/>
</dbReference>
<dbReference type="NCBIfam" id="TIGR02983">
    <property type="entry name" value="SigE-fam_strep"/>
    <property type="match status" value="1"/>
</dbReference>
<evidence type="ECO:0000313" key="8">
    <source>
        <dbReference type="EMBL" id="MBA8808398.1"/>
    </source>
</evidence>
<dbReference type="PANTHER" id="PTHR43133:SF50">
    <property type="entry name" value="ECF RNA POLYMERASE SIGMA FACTOR SIGM"/>
    <property type="match status" value="1"/>
</dbReference>
<dbReference type="Pfam" id="PF08281">
    <property type="entry name" value="Sigma70_r4_2"/>
    <property type="match status" value="1"/>
</dbReference>
<accession>A0A7W3J8U0</accession>
<dbReference type="InterPro" id="IPR007627">
    <property type="entry name" value="RNA_pol_sigma70_r2"/>
</dbReference>
<dbReference type="AlphaFoldDB" id="A0A7W3J8U0"/>
<dbReference type="CDD" id="cd06171">
    <property type="entry name" value="Sigma70_r4"/>
    <property type="match status" value="1"/>
</dbReference>
<dbReference type="InterPro" id="IPR013325">
    <property type="entry name" value="RNA_pol_sigma_r2"/>
</dbReference>
<dbReference type="Pfam" id="PF04542">
    <property type="entry name" value="Sigma70_r2"/>
    <property type="match status" value="1"/>
</dbReference>
<comment type="caution">
    <text evidence="8">The sequence shown here is derived from an EMBL/GenBank/DDBJ whole genome shotgun (WGS) entry which is preliminary data.</text>
</comment>
<dbReference type="Gene3D" id="1.10.10.10">
    <property type="entry name" value="Winged helix-like DNA-binding domain superfamily/Winged helix DNA-binding domain"/>
    <property type="match status" value="1"/>
</dbReference>
<evidence type="ECO:0000256" key="1">
    <source>
        <dbReference type="ARBA" id="ARBA00010641"/>
    </source>
</evidence>
<dbReference type="PANTHER" id="PTHR43133">
    <property type="entry name" value="RNA POLYMERASE ECF-TYPE SIGMA FACTO"/>
    <property type="match status" value="1"/>
</dbReference>
<reference evidence="8 9" key="1">
    <citation type="submission" date="2020-07" db="EMBL/GenBank/DDBJ databases">
        <title>Sequencing the genomes of 1000 actinobacteria strains.</title>
        <authorList>
            <person name="Klenk H.-P."/>
        </authorList>
    </citation>
    <scope>NUCLEOTIDE SEQUENCE [LARGE SCALE GENOMIC DNA]</scope>
    <source>
        <strain evidence="8 9">DSM 44121</strain>
    </source>
</reference>
<keyword evidence="2" id="KW-0805">Transcription regulation</keyword>
<evidence type="ECO:0000313" key="9">
    <source>
        <dbReference type="Proteomes" id="UP000540568"/>
    </source>
</evidence>
<sequence>METRVGRQVDVRVGGRSRDEEFVAFVEAEGPYLFRTAFFLVGERAPAEDLVQGTFERVYRRWDAARAGNPRAYSRKVLVNLKTDTWRRTRLTDVPGDDNLPLEHADDHAAQVALRDELARALGSLSPQQRRVVVLRHVLDLPEAQVAREIGRSVGTVKAASSRGLERLRSLLTDVAPETSDEPVFDGHETLTRSKAAAARQVRRDAALTTAAVAVCALVALVVHGPVGVPVLDTVTGPAHRWLVETFRLPAVDTDGDTDTAPVRDENAVTGQDDAVGLGDLDLPEMPAPAPDCAGDLPTPDATRTIAVPADAPTGDFTIVRALDADDARPAVECVDFVTEHRVSLGDPAEMMVGSAIGSDPNVPFAVRRDGTVLAALARPDVGPGSEPITALARPAATGPAGESVLEHWQLSAASAGSPESGREHLDYARVGSPVLTGTHVAWTEEREDGTVVVKAQGPDGEVRTIEAYEPDPARQVWKLAAGGQTLAIAHLDEETLNQAGRCPGSIDLVDLDAPGSDVVRDVATEVCAISDGEDGVVVSSNPAEGPGTIGVLSAGSGLRALVQLDQETVWNNYAHLSGDMLMFESGQWMVALDTASREATVVREDAGWTVGASDDGILWADGEHIFFLRLEPREGVAVPALTTLGPGADADRTSWLDVAASAQRVVWTEYDSAEMERLQRQDAWSYFELDQTLVYARTSW</sequence>
<dbReference type="GO" id="GO:0016987">
    <property type="term" value="F:sigma factor activity"/>
    <property type="evidence" value="ECO:0007669"/>
    <property type="project" value="UniProtKB-KW"/>
</dbReference>
<evidence type="ECO:0000259" key="7">
    <source>
        <dbReference type="Pfam" id="PF08281"/>
    </source>
</evidence>